<dbReference type="AlphaFoldDB" id="U4L1X5"/>
<sequence>MPRVASRRLQRSNPDTTTMQKPRKALLVTFDAWKTLFSPKAPIAQQYVEVARQHGVVADEAVIKKSFSEAFTTLSHTHPNYGHTTGLHPDAWWTHLIHQTFSPISLPPTLAPALLSHFASSSAYTLHPSVPYLLHQIRAAAGRGKYDKVILGVISNSDYRVISILRSLGVGVRDQDPAMRHSVYTGDQENGLIDTVTLSYDVGVEKPHPRMWLVAWNKARAMERNRGLWWDRVHVGDDREKDFEAAKEDKKRVLGEILGEEEGTEIWRPGMGVQEVGEEKKDMIVGKQTRERSWRSVVDKKEGGGFWKNLETAKEDTEIIDNKEDAEVVDTTEGRGSCKTLETGKVAEEVVSKKKDIIFAKQRKILGTVKEDESLVDNTLILLMIQRKSILHFT</sequence>
<dbReference type="eggNOG" id="KOG3085">
    <property type="taxonomic scope" value="Eukaryota"/>
</dbReference>
<protein>
    <submittedName>
        <fullName evidence="2">Similar to Putative uncharacterized hydrolase C7D4.05 acc. no. O14262</fullName>
    </submittedName>
</protein>
<dbReference type="STRING" id="1076935.U4L1X5"/>
<dbReference type="InterPro" id="IPR051828">
    <property type="entry name" value="HAD-like_hydrolase_domain"/>
</dbReference>
<keyword evidence="2" id="KW-0378">Hydrolase</keyword>
<feature type="compositionally biased region" description="Basic residues" evidence="1">
    <location>
        <begin position="1"/>
        <end position="10"/>
    </location>
</feature>
<dbReference type="PANTHER" id="PTHR46191">
    <property type="match status" value="1"/>
</dbReference>
<dbReference type="OrthoDB" id="444127at2759"/>
<evidence type="ECO:0000313" key="2">
    <source>
        <dbReference type="EMBL" id="CCX08743.1"/>
    </source>
</evidence>
<dbReference type="PANTHER" id="PTHR46191:SF2">
    <property type="entry name" value="HALOACID DEHALOGENASE-LIKE HYDROLASE DOMAIN-CONTAINING PROTEIN 3"/>
    <property type="match status" value="1"/>
</dbReference>
<evidence type="ECO:0000256" key="1">
    <source>
        <dbReference type="SAM" id="MobiDB-lite"/>
    </source>
</evidence>
<organism evidence="2 3">
    <name type="scientific">Pyronema omphalodes (strain CBS 100304)</name>
    <name type="common">Pyronema confluens</name>
    <dbReference type="NCBI Taxonomy" id="1076935"/>
    <lineage>
        <taxon>Eukaryota</taxon>
        <taxon>Fungi</taxon>
        <taxon>Dikarya</taxon>
        <taxon>Ascomycota</taxon>
        <taxon>Pezizomycotina</taxon>
        <taxon>Pezizomycetes</taxon>
        <taxon>Pezizales</taxon>
        <taxon>Pyronemataceae</taxon>
        <taxon>Pyronema</taxon>
    </lineage>
</organism>
<dbReference type="InterPro" id="IPR036412">
    <property type="entry name" value="HAD-like_sf"/>
</dbReference>
<dbReference type="GO" id="GO:0005634">
    <property type="term" value="C:nucleus"/>
    <property type="evidence" value="ECO:0007669"/>
    <property type="project" value="TreeGrafter"/>
</dbReference>
<dbReference type="SUPFAM" id="SSF56784">
    <property type="entry name" value="HAD-like"/>
    <property type="match status" value="1"/>
</dbReference>
<dbReference type="GO" id="GO:0016787">
    <property type="term" value="F:hydrolase activity"/>
    <property type="evidence" value="ECO:0007669"/>
    <property type="project" value="UniProtKB-KW"/>
</dbReference>
<dbReference type="EMBL" id="HF935429">
    <property type="protein sequence ID" value="CCX08743.1"/>
    <property type="molecule type" value="Genomic_DNA"/>
</dbReference>
<dbReference type="Gene3D" id="1.10.150.720">
    <property type="entry name" value="Haloacid dehalogenase-like hydrolase"/>
    <property type="match status" value="1"/>
</dbReference>
<evidence type="ECO:0000313" key="3">
    <source>
        <dbReference type="Proteomes" id="UP000018144"/>
    </source>
</evidence>
<dbReference type="Gene3D" id="3.40.50.1000">
    <property type="entry name" value="HAD superfamily/HAD-like"/>
    <property type="match status" value="1"/>
</dbReference>
<feature type="region of interest" description="Disordered" evidence="1">
    <location>
        <begin position="1"/>
        <end position="20"/>
    </location>
</feature>
<proteinExistence type="predicted"/>
<dbReference type="InterPro" id="IPR044924">
    <property type="entry name" value="HAD-SF_hydro_IA_REG-2-like_cap"/>
</dbReference>
<accession>U4L1X5</accession>
<keyword evidence="3" id="KW-1185">Reference proteome</keyword>
<reference evidence="2 3" key="1">
    <citation type="journal article" date="2013" name="PLoS Genet.">
        <title>The genome and development-dependent transcriptomes of Pyronema confluens: a window into fungal evolution.</title>
        <authorList>
            <person name="Traeger S."/>
            <person name="Altegoer F."/>
            <person name="Freitag M."/>
            <person name="Gabaldon T."/>
            <person name="Kempken F."/>
            <person name="Kumar A."/>
            <person name="Marcet-Houben M."/>
            <person name="Poggeler S."/>
            <person name="Stajich J.E."/>
            <person name="Nowrousian M."/>
        </authorList>
    </citation>
    <scope>NUCLEOTIDE SEQUENCE [LARGE SCALE GENOMIC DNA]</scope>
    <source>
        <strain evidence="3">CBS 100304</strain>
        <tissue evidence="2">Vegetative mycelium</tissue>
    </source>
</reference>
<dbReference type="Proteomes" id="UP000018144">
    <property type="component" value="Unassembled WGS sequence"/>
</dbReference>
<name>U4L1X5_PYROM</name>
<feature type="compositionally biased region" description="Polar residues" evidence="1">
    <location>
        <begin position="11"/>
        <end position="20"/>
    </location>
</feature>
<gene>
    <name evidence="2" type="ORF">PCON_08336</name>
</gene>
<dbReference type="InterPro" id="IPR023214">
    <property type="entry name" value="HAD_sf"/>
</dbReference>